<comment type="caution">
    <text evidence="3">The sequence shown here is derived from an EMBL/GenBank/DDBJ whole genome shotgun (WGS) entry which is preliminary data.</text>
</comment>
<reference evidence="3 4" key="1">
    <citation type="submission" date="2023-03" db="EMBL/GenBank/DDBJ databases">
        <title>Novosphingobium cyanobacteriorum sp. nov., isolated from a eutrophic reservoir during the Microcystis bloom period.</title>
        <authorList>
            <person name="Kang M."/>
            <person name="Le V."/>
            <person name="Ko S.-R."/>
            <person name="Lee S.-A."/>
            <person name="Ahn C.-Y."/>
        </authorList>
    </citation>
    <scope>NUCLEOTIDE SEQUENCE [LARGE SCALE GENOMIC DNA]</scope>
    <source>
        <strain evidence="3 4">HBC54</strain>
    </source>
</reference>
<keyword evidence="1" id="KW-0732">Signal</keyword>
<gene>
    <name evidence="3" type="ORF">POM99_05085</name>
</gene>
<sequence length="239" mass="26025">MTKLFKTIALLMAALAGVGMLSAATKPKATLAPAARNWNATVTKTPKGGYLLGNPDAPVKLVAYISYTCPHCAHFEQESDAQLRIGMIGPGKGSLEVRPFLRNMLDVTVSLLAECGPPTKFYGNHAAFLSSQQQWMAPVQSLTEAQKARWNNPDFGARMRAVASDLKLYDIMEKRGYGRAEVDRCLSNRALGDQLAKQTQDAVENDNVQGTPSFVLNGVPLAGTYDWDALKPQVEARLR</sequence>
<feature type="signal peptide" evidence="1">
    <location>
        <begin position="1"/>
        <end position="23"/>
    </location>
</feature>
<protein>
    <submittedName>
        <fullName evidence="3">Thioredoxin domain-containing protein</fullName>
    </submittedName>
</protein>
<evidence type="ECO:0000313" key="4">
    <source>
        <dbReference type="Proteomes" id="UP001222770"/>
    </source>
</evidence>
<dbReference type="EMBL" id="JAROCY010000004">
    <property type="protein sequence ID" value="MDF8332569.1"/>
    <property type="molecule type" value="Genomic_DNA"/>
</dbReference>
<dbReference type="InterPro" id="IPR012336">
    <property type="entry name" value="Thioredoxin-like_fold"/>
</dbReference>
<dbReference type="InterPro" id="IPR036249">
    <property type="entry name" value="Thioredoxin-like_sf"/>
</dbReference>
<organism evidence="3 4">
    <name type="scientific">Novosphingobium cyanobacteriorum</name>
    <dbReference type="NCBI Taxonomy" id="3024215"/>
    <lineage>
        <taxon>Bacteria</taxon>
        <taxon>Pseudomonadati</taxon>
        <taxon>Pseudomonadota</taxon>
        <taxon>Alphaproteobacteria</taxon>
        <taxon>Sphingomonadales</taxon>
        <taxon>Sphingomonadaceae</taxon>
        <taxon>Novosphingobium</taxon>
    </lineage>
</organism>
<proteinExistence type="predicted"/>
<feature type="domain" description="Thioredoxin-like fold" evidence="2">
    <location>
        <begin position="48"/>
        <end position="235"/>
    </location>
</feature>
<dbReference type="RefSeq" id="WP_277275779.1">
    <property type="nucleotide sequence ID" value="NZ_JAROCY010000004.1"/>
</dbReference>
<keyword evidence="4" id="KW-1185">Reference proteome</keyword>
<evidence type="ECO:0000313" key="3">
    <source>
        <dbReference type="EMBL" id="MDF8332569.1"/>
    </source>
</evidence>
<evidence type="ECO:0000259" key="2">
    <source>
        <dbReference type="Pfam" id="PF13462"/>
    </source>
</evidence>
<dbReference type="Gene3D" id="1.10.40.110">
    <property type="match status" value="1"/>
</dbReference>
<dbReference type="Gene3D" id="3.40.30.10">
    <property type="entry name" value="Glutaredoxin"/>
    <property type="match status" value="1"/>
</dbReference>
<dbReference type="Pfam" id="PF13462">
    <property type="entry name" value="Thioredoxin_4"/>
    <property type="match status" value="1"/>
</dbReference>
<evidence type="ECO:0000256" key="1">
    <source>
        <dbReference type="SAM" id="SignalP"/>
    </source>
</evidence>
<dbReference type="Proteomes" id="UP001222770">
    <property type="component" value="Unassembled WGS sequence"/>
</dbReference>
<dbReference type="SUPFAM" id="SSF52833">
    <property type="entry name" value="Thioredoxin-like"/>
    <property type="match status" value="1"/>
</dbReference>
<accession>A0ABT6CGC6</accession>
<feature type="chain" id="PRO_5047373421" evidence="1">
    <location>
        <begin position="24"/>
        <end position="239"/>
    </location>
</feature>
<name>A0ABT6CGC6_9SPHN</name>